<dbReference type="PIRSF" id="PIRSF016624">
    <property type="entry name" value="Mu_prophg_I"/>
    <property type="match status" value="1"/>
</dbReference>
<proteinExistence type="predicted"/>
<keyword evidence="1" id="KW-0378">Hydrolase</keyword>
<dbReference type="Proteomes" id="UP001056648">
    <property type="component" value="Chromosome 1"/>
</dbReference>
<dbReference type="RefSeq" id="WP_252252190.1">
    <property type="nucleotide sequence ID" value="NZ_CP098735.1"/>
</dbReference>
<evidence type="ECO:0000313" key="2">
    <source>
        <dbReference type="Proteomes" id="UP001056648"/>
    </source>
</evidence>
<dbReference type="GO" id="GO:0008233">
    <property type="term" value="F:peptidase activity"/>
    <property type="evidence" value="ECO:0007669"/>
    <property type="project" value="UniProtKB-KW"/>
</dbReference>
<name>A0ABY4VLG8_9BURK</name>
<keyword evidence="2" id="KW-1185">Reference proteome</keyword>
<dbReference type="InterPro" id="IPR012106">
    <property type="entry name" value="Phage_Mu_Gp1"/>
</dbReference>
<accession>A0ABY4VLG8</accession>
<dbReference type="GO" id="GO:0006508">
    <property type="term" value="P:proteolysis"/>
    <property type="evidence" value="ECO:0007669"/>
    <property type="project" value="UniProtKB-KW"/>
</dbReference>
<gene>
    <name evidence="1" type="ORF">NDR89_03210</name>
</gene>
<dbReference type="EMBL" id="CP098735">
    <property type="protein sequence ID" value="USE78070.1"/>
    <property type="molecule type" value="Genomic_DNA"/>
</dbReference>
<reference evidence="1" key="1">
    <citation type="submission" date="2022-06" db="EMBL/GenBank/DDBJ databases">
        <title>Complete genome sequence and characterization of Cupriavidus gilardii QJ1 isolated from contaminating cells.</title>
        <authorList>
            <person name="Qi J."/>
        </authorList>
    </citation>
    <scope>NUCLEOTIDE SEQUENCE</scope>
    <source>
        <strain evidence="1">QJ1</strain>
    </source>
</reference>
<keyword evidence="1" id="KW-0645">Protease</keyword>
<evidence type="ECO:0000313" key="1">
    <source>
        <dbReference type="EMBL" id="USE78070.1"/>
    </source>
</evidence>
<dbReference type="Pfam" id="PF10123">
    <property type="entry name" value="Mu-like_Pro"/>
    <property type="match status" value="1"/>
</dbReference>
<sequence length="378" mass="40279">MTIRGIASLSVEIPTTHNRLQLLPAGTFRARDGRPKECAHWHIDAAIAALIADQAEARQTPYVIDYEHQTLAAAKNGLPAPAAGWFSKVEWVEGDGLYAVDVEWTDRAAAMIAAKEYRFISPVFSYHQKTGQVEQLLHAGLTNNPALDGMDEVTIAAASQLLIELINPATPSAVAPLKENPMDIEALLEQLRWLLNMPVGATADEIKAQLQKLIDQLSGGQGTAAASVNLAELLEQNQQQIAALSANQVDLARFVPIEVSNGLREQVAALTAQLAEAQAQSGQQSVEALVQEALSDGRLLPAQEQWARDLGKSNFAALKSYVDNTPPIAALRTTQTVVVKPAVTTQQAPGAHDGNALAICSALGIDPSEYAQAGQAVA</sequence>
<protein>
    <submittedName>
        <fullName evidence="1">Phage protease</fullName>
    </submittedName>
</protein>
<organism evidence="1 2">
    <name type="scientific">Cupriavidus gilardii</name>
    <dbReference type="NCBI Taxonomy" id="82541"/>
    <lineage>
        <taxon>Bacteria</taxon>
        <taxon>Pseudomonadati</taxon>
        <taxon>Pseudomonadota</taxon>
        <taxon>Betaproteobacteria</taxon>
        <taxon>Burkholderiales</taxon>
        <taxon>Burkholderiaceae</taxon>
        <taxon>Cupriavidus</taxon>
    </lineage>
</organism>